<dbReference type="RefSeq" id="WP_380623056.1">
    <property type="nucleotide sequence ID" value="NZ_JBHSDK010000021.1"/>
</dbReference>
<evidence type="ECO:0000256" key="2">
    <source>
        <dbReference type="ARBA" id="ARBA00022801"/>
    </source>
</evidence>
<comment type="caution">
    <text evidence="6">The sequence shown here is derived from an EMBL/GenBank/DDBJ whole genome shotgun (WGS) entry which is preliminary data.</text>
</comment>
<keyword evidence="4" id="KW-0812">Transmembrane</keyword>
<evidence type="ECO:0000256" key="3">
    <source>
        <dbReference type="SAM" id="MobiDB-lite"/>
    </source>
</evidence>
<dbReference type="InterPro" id="IPR029052">
    <property type="entry name" value="Metallo-depent_PP-like"/>
</dbReference>
<proteinExistence type="predicted"/>
<keyword evidence="4" id="KW-1133">Transmembrane helix</keyword>
<keyword evidence="2" id="KW-0378">Hydrolase</keyword>
<dbReference type="SUPFAM" id="SSF56300">
    <property type="entry name" value="Metallo-dependent phosphatases"/>
    <property type="match status" value="1"/>
</dbReference>
<dbReference type="Proteomes" id="UP001595823">
    <property type="component" value="Unassembled WGS sequence"/>
</dbReference>
<sequence>MFGVLALLLGGAHYYLWHRLVKATTAEGSRARRAGAVVLAVMCAFSLAALAAVRNVPVSFQVKGIVSWIGYTWLVLLMFAGMVLVAAEPVRWILNRRIARAEREPVAAGGGGSSEEEAAGEEPRSDSSSVATATEAPPTGPPEEGGPTGLTRRRTVAAGIAATAATVSLVTTGYGLYEGMRPPRYKPLEVPLARLPRKADGFRVALLSDIHLSPMVGRSRSRVIVDAVNRVDADLVAVVGDLVDGTVSELGDAVAPLADLDSRYGTFFVTGNHEYYSGVERWIEEIQEIGMRPLENVHAELPHFDLAGVDDVQAEEFPNEQSSGPDFAAALGDRDPDRAAVLLAHQPVVIDQAVDWGVDLQLSGHTHGGQIWPGTLLAGLPNPTVAGLESYGDTQLYVSRGAGAWGPQVRVGAPSEISVVTLRSLRA</sequence>
<dbReference type="PANTHER" id="PTHR31302">
    <property type="entry name" value="TRANSMEMBRANE PROTEIN WITH METALLOPHOSPHOESTERASE DOMAIN-RELATED"/>
    <property type="match status" value="1"/>
</dbReference>
<dbReference type="PANTHER" id="PTHR31302:SF31">
    <property type="entry name" value="PHOSPHODIESTERASE YAEI"/>
    <property type="match status" value="1"/>
</dbReference>
<gene>
    <name evidence="6" type="ORF">ACFPET_16450</name>
</gene>
<feature type="transmembrane region" description="Helical" evidence="4">
    <location>
        <begin position="33"/>
        <end position="53"/>
    </location>
</feature>
<dbReference type="InterPro" id="IPR004843">
    <property type="entry name" value="Calcineurin-like_PHP"/>
</dbReference>
<keyword evidence="4" id="KW-0472">Membrane</keyword>
<evidence type="ECO:0000256" key="1">
    <source>
        <dbReference type="ARBA" id="ARBA00022723"/>
    </source>
</evidence>
<protein>
    <submittedName>
        <fullName evidence="6">Metallophosphoesterase</fullName>
    </submittedName>
</protein>
<organism evidence="6 7">
    <name type="scientific">Salininema proteolyticum</name>
    <dbReference type="NCBI Taxonomy" id="1607685"/>
    <lineage>
        <taxon>Bacteria</taxon>
        <taxon>Bacillati</taxon>
        <taxon>Actinomycetota</taxon>
        <taxon>Actinomycetes</taxon>
        <taxon>Glycomycetales</taxon>
        <taxon>Glycomycetaceae</taxon>
        <taxon>Salininema</taxon>
    </lineage>
</organism>
<evidence type="ECO:0000259" key="5">
    <source>
        <dbReference type="Pfam" id="PF00149"/>
    </source>
</evidence>
<reference evidence="7" key="1">
    <citation type="journal article" date="2019" name="Int. J. Syst. Evol. Microbiol.">
        <title>The Global Catalogue of Microorganisms (GCM) 10K type strain sequencing project: providing services to taxonomists for standard genome sequencing and annotation.</title>
        <authorList>
            <consortium name="The Broad Institute Genomics Platform"/>
            <consortium name="The Broad Institute Genome Sequencing Center for Infectious Disease"/>
            <person name="Wu L."/>
            <person name="Ma J."/>
        </authorList>
    </citation>
    <scope>NUCLEOTIDE SEQUENCE [LARGE SCALE GENOMIC DNA]</scope>
    <source>
        <strain evidence="7">IBRC-M 10908</strain>
    </source>
</reference>
<accession>A0ABV8U112</accession>
<name>A0ABV8U112_9ACTN</name>
<dbReference type="CDD" id="cd07385">
    <property type="entry name" value="MPP_YkuE_C"/>
    <property type="match status" value="1"/>
</dbReference>
<dbReference type="Gene3D" id="3.60.21.10">
    <property type="match status" value="1"/>
</dbReference>
<feature type="transmembrane region" description="Helical" evidence="4">
    <location>
        <begin position="156"/>
        <end position="177"/>
    </location>
</feature>
<feature type="region of interest" description="Disordered" evidence="3">
    <location>
        <begin position="104"/>
        <end position="150"/>
    </location>
</feature>
<feature type="transmembrane region" description="Helical" evidence="4">
    <location>
        <begin position="65"/>
        <end position="87"/>
    </location>
</feature>
<keyword evidence="7" id="KW-1185">Reference proteome</keyword>
<dbReference type="Pfam" id="PF00149">
    <property type="entry name" value="Metallophos"/>
    <property type="match status" value="1"/>
</dbReference>
<evidence type="ECO:0000256" key="4">
    <source>
        <dbReference type="SAM" id="Phobius"/>
    </source>
</evidence>
<dbReference type="EMBL" id="JBHSDK010000021">
    <property type="protein sequence ID" value="MFC4336793.1"/>
    <property type="molecule type" value="Genomic_DNA"/>
</dbReference>
<evidence type="ECO:0000313" key="6">
    <source>
        <dbReference type="EMBL" id="MFC4336793.1"/>
    </source>
</evidence>
<feature type="domain" description="Calcineurin-like phosphoesterase" evidence="5">
    <location>
        <begin position="202"/>
        <end position="368"/>
    </location>
</feature>
<dbReference type="InterPro" id="IPR051158">
    <property type="entry name" value="Metallophosphoesterase_sf"/>
</dbReference>
<keyword evidence="1" id="KW-0479">Metal-binding</keyword>
<evidence type="ECO:0000313" key="7">
    <source>
        <dbReference type="Proteomes" id="UP001595823"/>
    </source>
</evidence>